<keyword evidence="1" id="KW-1133">Transmembrane helix</keyword>
<organism evidence="2 3">
    <name type="scientific">Skeletonema marinoi</name>
    <dbReference type="NCBI Taxonomy" id="267567"/>
    <lineage>
        <taxon>Eukaryota</taxon>
        <taxon>Sar</taxon>
        <taxon>Stramenopiles</taxon>
        <taxon>Ochrophyta</taxon>
        <taxon>Bacillariophyta</taxon>
        <taxon>Coscinodiscophyceae</taxon>
        <taxon>Thalassiosirophycidae</taxon>
        <taxon>Thalassiosirales</taxon>
        <taxon>Skeletonemataceae</taxon>
        <taxon>Skeletonema</taxon>
        <taxon>Skeletonema marinoi-dohrnii complex</taxon>
    </lineage>
</organism>
<comment type="caution">
    <text evidence="2">The sequence shown here is derived from an EMBL/GenBank/DDBJ whole genome shotgun (WGS) entry which is preliminary data.</text>
</comment>
<dbReference type="AlphaFoldDB" id="A0AAD9D7H4"/>
<dbReference type="Proteomes" id="UP001224775">
    <property type="component" value="Unassembled WGS sequence"/>
</dbReference>
<evidence type="ECO:0000256" key="1">
    <source>
        <dbReference type="SAM" id="Phobius"/>
    </source>
</evidence>
<evidence type="ECO:0008006" key="4">
    <source>
        <dbReference type="Google" id="ProtNLM"/>
    </source>
</evidence>
<keyword evidence="1" id="KW-0812">Transmembrane</keyword>
<dbReference type="EMBL" id="JATAAI010000027">
    <property type="protein sequence ID" value="KAK1737036.1"/>
    <property type="molecule type" value="Genomic_DNA"/>
</dbReference>
<dbReference type="SUPFAM" id="SSF56219">
    <property type="entry name" value="DNase I-like"/>
    <property type="match status" value="1"/>
</dbReference>
<proteinExistence type="predicted"/>
<keyword evidence="3" id="KW-1185">Reference proteome</keyword>
<dbReference type="InterPro" id="IPR036691">
    <property type="entry name" value="Endo/exonu/phosph_ase_sf"/>
</dbReference>
<sequence length="648" mass="72529">MHCSRLWYSKSLIWRRPVQMLGHFAHKTHRKTMASMYRRPRGGGNPLPPSYRNKALLIIAAIAAYTAFLYHSAPKYFAWIIMMYQCFYFSILYSNEHLLLLSNQSTGGAGQYLGTDTAAPDPNLSASSLSGMAAMANSNRKLQVSTWNVAAINNNPFEYWITYDENPAYETIMSDIEAFLENPGAQDVPVSQVFTEEMFAELEKRMDGVGWDNVRSYWDNDFKNRKIIQGFMKDPLLGSKRLASMPDRITNTINVLGSDLPVCRPTVINMYDGDLSTLPLWWSAWEKFMFDTPLTIQSKDGSFTEPPYKMLQPIKKAKYPDITEEEEKVSLPLQTMCGAIFDAILVHMMNTVSSPDVWQSLKKTMVENLNRQKVPHTLDILENVYGSSDIITLQEVSGSLIEQARNRPLGQRFWIVAPGSMDAVRDQNSVILLAKETFPAGPSAEITSLVESSFEPGVTVPVAKGDILAITATDRDGIPFVVASFHGDTNGLATKPVLSAIMKGMASDSSLVTHKLVFGLDANTYEKAKPGKQQDVLEWGQHYVSYDLTSCWGDVPNPANYTTFNSRTYLQPQLNKACKKTDKRANGDVNPKDFILFGKEDFKVVHTWKDNTGEKSYIEDMAFPTLNFPSDHGILATIVEPITPTSNA</sequence>
<gene>
    <name evidence="2" type="ORF">QTG54_012481</name>
</gene>
<evidence type="ECO:0000313" key="2">
    <source>
        <dbReference type="EMBL" id="KAK1737036.1"/>
    </source>
</evidence>
<accession>A0AAD9D7H4</accession>
<feature type="transmembrane region" description="Helical" evidence="1">
    <location>
        <begin position="51"/>
        <end position="70"/>
    </location>
</feature>
<name>A0AAD9D7H4_9STRA</name>
<keyword evidence="1" id="KW-0472">Membrane</keyword>
<reference evidence="2" key="1">
    <citation type="submission" date="2023-06" db="EMBL/GenBank/DDBJ databases">
        <title>Survivors Of The Sea: Transcriptome response of Skeletonema marinoi to long-term dormancy.</title>
        <authorList>
            <person name="Pinder M.I.M."/>
            <person name="Kourtchenko O."/>
            <person name="Robertson E.K."/>
            <person name="Larsson T."/>
            <person name="Maumus F."/>
            <person name="Osuna-Cruz C.M."/>
            <person name="Vancaester E."/>
            <person name="Stenow R."/>
            <person name="Vandepoele K."/>
            <person name="Ploug H."/>
            <person name="Bruchert V."/>
            <person name="Godhe A."/>
            <person name="Topel M."/>
        </authorList>
    </citation>
    <scope>NUCLEOTIDE SEQUENCE</scope>
    <source>
        <strain evidence="2">R05AC</strain>
    </source>
</reference>
<evidence type="ECO:0000313" key="3">
    <source>
        <dbReference type="Proteomes" id="UP001224775"/>
    </source>
</evidence>
<protein>
    <recommendedName>
        <fullName evidence="4">Endonuclease/exonuclease/phosphatase domain-containing protein</fullName>
    </recommendedName>
</protein>